<accession>A0A4R2K6M9</accession>
<sequence>MKKEEKTLLQEKEIKLEDFTIFSGYEILEDGTKVFSAED</sequence>
<organism evidence="1 2">
    <name type="scientific">Marinisporobacter balticus</name>
    <dbReference type="NCBI Taxonomy" id="2018667"/>
    <lineage>
        <taxon>Bacteria</taxon>
        <taxon>Bacillati</taxon>
        <taxon>Bacillota</taxon>
        <taxon>Clostridia</taxon>
        <taxon>Peptostreptococcales</taxon>
        <taxon>Thermotaleaceae</taxon>
        <taxon>Marinisporobacter</taxon>
    </lineage>
</organism>
<evidence type="ECO:0000313" key="2">
    <source>
        <dbReference type="Proteomes" id="UP000294919"/>
    </source>
</evidence>
<gene>
    <name evidence="1" type="ORF">EV214_13723</name>
</gene>
<protein>
    <submittedName>
        <fullName evidence="1">Uncharacterized protein</fullName>
    </submittedName>
</protein>
<dbReference type="Proteomes" id="UP000294919">
    <property type="component" value="Unassembled WGS sequence"/>
</dbReference>
<comment type="caution">
    <text evidence="1">The sequence shown here is derived from an EMBL/GenBank/DDBJ whole genome shotgun (WGS) entry which is preliminary data.</text>
</comment>
<reference evidence="1 2" key="1">
    <citation type="submission" date="2019-03" db="EMBL/GenBank/DDBJ databases">
        <title>Genomic Encyclopedia of Type Strains, Phase IV (KMG-IV): sequencing the most valuable type-strain genomes for metagenomic binning, comparative biology and taxonomic classification.</title>
        <authorList>
            <person name="Goeker M."/>
        </authorList>
    </citation>
    <scope>NUCLEOTIDE SEQUENCE [LARGE SCALE GENOMIC DNA]</scope>
    <source>
        <strain evidence="1 2">DSM 102940</strain>
    </source>
</reference>
<proteinExistence type="predicted"/>
<dbReference type="AlphaFoldDB" id="A0A4R2K6M9"/>
<evidence type="ECO:0000313" key="1">
    <source>
        <dbReference type="EMBL" id="TCO68931.1"/>
    </source>
</evidence>
<dbReference type="EMBL" id="SLWV01000037">
    <property type="protein sequence ID" value="TCO68931.1"/>
    <property type="molecule type" value="Genomic_DNA"/>
</dbReference>
<name>A0A4R2K6M9_9FIRM</name>
<keyword evidence="2" id="KW-1185">Reference proteome</keyword>